<feature type="compositionally biased region" description="Polar residues" evidence="1">
    <location>
        <begin position="9"/>
        <end position="18"/>
    </location>
</feature>
<protein>
    <recommendedName>
        <fullName evidence="4">2',3'-cyclic-nucleotide 3'-phosphodiesterase</fullName>
    </recommendedName>
</protein>
<accession>A0AAD2G373</accession>
<evidence type="ECO:0000313" key="3">
    <source>
        <dbReference type="Proteomes" id="UP001295423"/>
    </source>
</evidence>
<dbReference type="GO" id="GO:0009187">
    <property type="term" value="P:cyclic nucleotide metabolic process"/>
    <property type="evidence" value="ECO:0007669"/>
    <property type="project" value="TreeGrafter"/>
</dbReference>
<name>A0AAD2G373_9STRA</name>
<dbReference type="InterPro" id="IPR012386">
    <property type="entry name" value="Cyclic-nucl_3Pdiesterase"/>
</dbReference>
<sequence>MTADANHINLLSTTSEDSAPTVASKVIEQQEQGNKMDNKNKTLAEHDDEVIPAVYQTSTFRGISLWLCPPTTNDKNKIGESSDCTVGDFYQDIINKLAEEQGTFGDFIPHITLVAALELTAEEIVKKVRNEIAPKIPPYAFEVEKVSFKDAYFQSVFVKLHTDRPDGMLKQANALAKHVFPERQSDPAYMPHLSLVYGNLPKEQKEEKIVPKVQEQLKDASSETAIIPIDSIQVWSTEGPVEKWFCIDTIPLTGPKAN</sequence>
<dbReference type="PANTHER" id="PTHR28141">
    <property type="entry name" value="2',3'-CYCLIC-NUCLEOTIDE 3'-PHOSPHODIESTERASE"/>
    <property type="match status" value="1"/>
</dbReference>
<evidence type="ECO:0000256" key="1">
    <source>
        <dbReference type="SAM" id="MobiDB-lite"/>
    </source>
</evidence>
<dbReference type="EMBL" id="CAKOGP040002069">
    <property type="protein sequence ID" value="CAJ1960656.1"/>
    <property type="molecule type" value="Genomic_DNA"/>
</dbReference>
<dbReference type="Proteomes" id="UP001295423">
    <property type="component" value="Unassembled WGS sequence"/>
</dbReference>
<evidence type="ECO:0008006" key="4">
    <source>
        <dbReference type="Google" id="ProtNLM"/>
    </source>
</evidence>
<dbReference type="AlphaFoldDB" id="A0AAD2G373"/>
<evidence type="ECO:0000313" key="2">
    <source>
        <dbReference type="EMBL" id="CAJ1960656.1"/>
    </source>
</evidence>
<keyword evidence="3" id="KW-1185">Reference proteome</keyword>
<reference evidence="2" key="1">
    <citation type="submission" date="2023-08" db="EMBL/GenBank/DDBJ databases">
        <authorList>
            <person name="Audoor S."/>
            <person name="Bilcke G."/>
        </authorList>
    </citation>
    <scope>NUCLEOTIDE SEQUENCE</scope>
</reference>
<proteinExistence type="predicted"/>
<feature type="region of interest" description="Disordered" evidence="1">
    <location>
        <begin position="1"/>
        <end position="21"/>
    </location>
</feature>
<dbReference type="SUPFAM" id="SSF55144">
    <property type="entry name" value="LigT-like"/>
    <property type="match status" value="1"/>
</dbReference>
<organism evidence="2 3">
    <name type="scientific">Cylindrotheca closterium</name>
    <dbReference type="NCBI Taxonomy" id="2856"/>
    <lineage>
        <taxon>Eukaryota</taxon>
        <taxon>Sar</taxon>
        <taxon>Stramenopiles</taxon>
        <taxon>Ochrophyta</taxon>
        <taxon>Bacillariophyta</taxon>
        <taxon>Bacillariophyceae</taxon>
        <taxon>Bacillariophycidae</taxon>
        <taxon>Bacillariales</taxon>
        <taxon>Bacillariaceae</taxon>
        <taxon>Cylindrotheca</taxon>
    </lineage>
</organism>
<dbReference type="PANTHER" id="PTHR28141:SF1">
    <property type="entry name" value="2',3'-CYCLIC-NUCLEOTIDE 3'-PHOSPHODIESTERASE"/>
    <property type="match status" value="1"/>
</dbReference>
<dbReference type="InterPro" id="IPR009097">
    <property type="entry name" value="Cyclic_Pdiesterase"/>
</dbReference>
<dbReference type="Pfam" id="PF07823">
    <property type="entry name" value="CPDase"/>
    <property type="match status" value="1"/>
</dbReference>
<dbReference type="Gene3D" id="3.90.1140.10">
    <property type="entry name" value="Cyclic phosphodiesterase"/>
    <property type="match status" value="1"/>
</dbReference>
<dbReference type="GO" id="GO:0004113">
    <property type="term" value="F:2',3'-cyclic-nucleotide 3'-phosphodiesterase activity"/>
    <property type="evidence" value="ECO:0007669"/>
    <property type="project" value="TreeGrafter"/>
</dbReference>
<comment type="caution">
    <text evidence="2">The sequence shown here is derived from an EMBL/GenBank/DDBJ whole genome shotgun (WGS) entry which is preliminary data.</text>
</comment>
<gene>
    <name evidence="2" type="ORF">CYCCA115_LOCUS18828</name>
</gene>